<evidence type="ECO:0000313" key="2">
    <source>
        <dbReference type="Proteomes" id="UP000037923"/>
    </source>
</evidence>
<sequence>MRPLGVRVVRSNAAPHVAFVARCSLADWCASRGCGYASCTFTSRRAYHPTRTLFAQVAADVDRAQKSSAAAVKTAAATQASASSSSNSSASSAHSKRAAQIRRNEGILRWLRRLVVPAFCLWGLFVLRPTEGHFLRYLAERRHLDADFNAWFPPVTMAAAANSAAPTDPASVRTDVSATFRTPQDRDWAAQKFRYKKGSDDEERVARRRLLFARERSYLADDTVVETIRSPAAQLEELQELRDHPPMHLLREQLDALVVESKDYTGKVGAAAAAAAGEEAAKARPPTPPQVLILFDDHRLFSTGAIVFRDKDSHVGRTMRFVGACGMLWRQIC</sequence>
<dbReference type="OrthoDB" id="273635at2759"/>
<dbReference type="Proteomes" id="UP000037923">
    <property type="component" value="Unassembled WGS sequence"/>
</dbReference>
<organism evidence="1 2">
    <name type="scientific">Leptomonas pyrrhocoris</name>
    <name type="common">Firebug parasite</name>
    <dbReference type="NCBI Taxonomy" id="157538"/>
    <lineage>
        <taxon>Eukaryota</taxon>
        <taxon>Discoba</taxon>
        <taxon>Euglenozoa</taxon>
        <taxon>Kinetoplastea</taxon>
        <taxon>Metakinetoplastina</taxon>
        <taxon>Trypanosomatida</taxon>
        <taxon>Trypanosomatidae</taxon>
        <taxon>Leishmaniinae</taxon>
        <taxon>Leptomonas</taxon>
    </lineage>
</organism>
<comment type="caution">
    <text evidence="1">The sequence shown here is derived from an EMBL/GenBank/DDBJ whole genome shotgun (WGS) entry which is preliminary data.</text>
</comment>
<dbReference type="VEuPathDB" id="TriTrypDB:LpyrH10_17_1380"/>
<reference evidence="1 2" key="1">
    <citation type="submission" date="2015-07" db="EMBL/GenBank/DDBJ databases">
        <title>High-quality genome of monoxenous trypanosomatid Leptomonas pyrrhocoris.</title>
        <authorList>
            <person name="Flegontov P."/>
            <person name="Butenko A."/>
            <person name="Firsov S."/>
            <person name="Vlcek C."/>
            <person name="Logacheva M.D."/>
            <person name="Field M."/>
            <person name="Filatov D."/>
            <person name="Flegontova O."/>
            <person name="Gerasimov E."/>
            <person name="Jackson A.P."/>
            <person name="Kelly S."/>
            <person name="Opperdoes F."/>
            <person name="O'Reilly A."/>
            <person name="Votypka J."/>
            <person name="Yurchenko V."/>
            <person name="Lukes J."/>
        </authorList>
    </citation>
    <scope>NUCLEOTIDE SEQUENCE [LARGE SCALE GENOMIC DNA]</scope>
    <source>
        <strain evidence="1">H10</strain>
    </source>
</reference>
<protein>
    <submittedName>
        <fullName evidence="1">Uncharacterized protein</fullName>
    </submittedName>
</protein>
<evidence type="ECO:0000313" key="1">
    <source>
        <dbReference type="EMBL" id="KPA77320.1"/>
    </source>
</evidence>
<name>A0A0M9FW58_LEPPY</name>
<dbReference type="RefSeq" id="XP_015655760.1">
    <property type="nucleotide sequence ID" value="XM_015805754.1"/>
</dbReference>
<dbReference type="EMBL" id="LGTL01000017">
    <property type="protein sequence ID" value="KPA77321.1"/>
    <property type="molecule type" value="Genomic_DNA"/>
</dbReference>
<dbReference type="GeneID" id="26907492"/>
<dbReference type="EMBL" id="LGTL01000017">
    <property type="protein sequence ID" value="KPA77320.1"/>
    <property type="molecule type" value="Genomic_DNA"/>
</dbReference>
<gene>
    <name evidence="1" type="ORF">ABB37_07206</name>
</gene>
<dbReference type="OMA" id="EHPPMHL"/>
<keyword evidence="2" id="KW-1185">Reference proteome</keyword>
<dbReference type="RefSeq" id="XP_015655759.1">
    <property type="nucleotide sequence ID" value="XM_015805753.1"/>
</dbReference>
<accession>A0A0M9FW58</accession>
<dbReference type="AlphaFoldDB" id="A0A0M9FW58"/>
<proteinExistence type="predicted"/>